<dbReference type="Pfam" id="PF00583">
    <property type="entry name" value="Acetyltransf_1"/>
    <property type="match status" value="1"/>
</dbReference>
<dbReference type="Gene3D" id="3.40.630.30">
    <property type="match status" value="1"/>
</dbReference>
<proteinExistence type="predicted"/>
<dbReference type="OrthoDB" id="7060940at2"/>
<dbReference type="GO" id="GO:0016747">
    <property type="term" value="F:acyltransferase activity, transferring groups other than amino-acyl groups"/>
    <property type="evidence" value="ECO:0007669"/>
    <property type="project" value="InterPro"/>
</dbReference>
<keyword evidence="3" id="KW-1185">Reference proteome</keyword>
<name>E8LL98_SUCHY</name>
<sequence length="187" mass="21678">MGITMEIAHFLYHLKRDRLLLKANIMRAELLPIPGEEKTDNYIFKTASKKEYDEAIKIYHKHCGAGVPWLIKLWNKEFERLCYIVKDEKDKIAGLAFFMFNEAEFDVNIVHELVIVIDESYRGQGLSTKLQRYCVKSLKQSTYAYISTCVGFNDIKALRSCQKAGFYILKQSAKPPSHYLICKLKAL</sequence>
<evidence type="ECO:0000259" key="1">
    <source>
        <dbReference type="PROSITE" id="PS51186"/>
    </source>
</evidence>
<dbReference type="InterPro" id="IPR016181">
    <property type="entry name" value="Acyl_CoA_acyltransferase"/>
</dbReference>
<accession>E8LL98</accession>
<comment type="caution">
    <text evidence="2">The sequence shown here is derived from an EMBL/GenBank/DDBJ whole genome shotgun (WGS) entry which is preliminary data.</text>
</comment>
<keyword evidence="2" id="KW-0808">Transferase</keyword>
<organism evidence="2 3">
    <name type="scientific">Succinatimonas hippei (strain DSM 22608 / JCM 16073 / KCTC 15190 / YIT 12066)</name>
    <dbReference type="NCBI Taxonomy" id="762983"/>
    <lineage>
        <taxon>Bacteria</taxon>
        <taxon>Pseudomonadati</taxon>
        <taxon>Pseudomonadota</taxon>
        <taxon>Gammaproteobacteria</taxon>
        <taxon>Aeromonadales</taxon>
        <taxon>Succinivibrionaceae</taxon>
        <taxon>Succinatimonas</taxon>
    </lineage>
</organism>
<dbReference type="InterPro" id="IPR000182">
    <property type="entry name" value="GNAT_dom"/>
</dbReference>
<dbReference type="SUPFAM" id="SSF55729">
    <property type="entry name" value="Acyl-CoA N-acyltransferases (Nat)"/>
    <property type="match status" value="1"/>
</dbReference>
<dbReference type="AlphaFoldDB" id="E8LL98"/>
<dbReference type="CDD" id="cd04301">
    <property type="entry name" value="NAT_SF"/>
    <property type="match status" value="1"/>
</dbReference>
<protein>
    <submittedName>
        <fullName evidence="2">Acetyltransferase, GNAT family</fullName>
    </submittedName>
</protein>
<dbReference type="Proteomes" id="UP000018458">
    <property type="component" value="Unassembled WGS sequence"/>
</dbReference>
<reference evidence="2 3" key="1">
    <citation type="submission" date="2011-01" db="EMBL/GenBank/DDBJ databases">
        <authorList>
            <person name="Weinstock G."/>
            <person name="Sodergren E."/>
            <person name="Clifton S."/>
            <person name="Fulton L."/>
            <person name="Fulton B."/>
            <person name="Courtney L."/>
            <person name="Fronick C."/>
            <person name="Harrison M."/>
            <person name="Strong C."/>
            <person name="Farmer C."/>
            <person name="Delahaunty K."/>
            <person name="Markovic C."/>
            <person name="Hall O."/>
            <person name="Minx P."/>
            <person name="Tomlinson C."/>
            <person name="Mitreva M."/>
            <person name="Hou S."/>
            <person name="Chen J."/>
            <person name="Wollam A."/>
            <person name="Pepin K.H."/>
            <person name="Johnson M."/>
            <person name="Bhonagiri V."/>
            <person name="Zhang X."/>
            <person name="Suruliraj S."/>
            <person name="Warren W."/>
            <person name="Chinwalla A."/>
            <person name="Mardis E.R."/>
            <person name="Wilson R.K."/>
        </authorList>
    </citation>
    <scope>NUCLEOTIDE SEQUENCE [LARGE SCALE GENOMIC DNA]</scope>
    <source>
        <strain evidence="3">DSM 22608 / JCM 16073 / KCTC 15190 / YIT 12066</strain>
    </source>
</reference>
<evidence type="ECO:0000313" key="3">
    <source>
        <dbReference type="Proteomes" id="UP000018458"/>
    </source>
</evidence>
<gene>
    <name evidence="2" type="ORF">HMPREF9444_01518</name>
</gene>
<dbReference type="HOGENOM" id="CLU_1446957_0_0_6"/>
<dbReference type="EMBL" id="AEVO01000087">
    <property type="protein sequence ID" value="EFY06707.1"/>
    <property type="molecule type" value="Genomic_DNA"/>
</dbReference>
<dbReference type="PROSITE" id="PS51186">
    <property type="entry name" value="GNAT"/>
    <property type="match status" value="1"/>
</dbReference>
<evidence type="ECO:0000313" key="2">
    <source>
        <dbReference type="EMBL" id="EFY06707.1"/>
    </source>
</evidence>
<feature type="domain" description="N-acetyltransferase" evidence="1">
    <location>
        <begin position="42"/>
        <end position="185"/>
    </location>
</feature>